<feature type="domain" description="CoA-binding" evidence="1">
    <location>
        <begin position="4"/>
        <end position="111"/>
    </location>
</feature>
<evidence type="ECO:0000313" key="3">
    <source>
        <dbReference type="Proteomes" id="UP001185092"/>
    </source>
</evidence>
<keyword evidence="3" id="KW-1185">Reference proteome</keyword>
<dbReference type="EMBL" id="JAVDQD010000005">
    <property type="protein sequence ID" value="MDR6240736.1"/>
    <property type="molecule type" value="Genomic_DNA"/>
</dbReference>
<dbReference type="Proteomes" id="UP001185092">
    <property type="component" value="Unassembled WGS sequence"/>
</dbReference>
<sequence length="119" mass="13515">MHIILGASPNPDRYAYQATILLQSYNYKAFPVGIKDGKIGAANILSQLPEGEIDTITLYLNPFHQEKWLNEIIARKPKRIIFNPGSENIKLEMIAQDHGIITQRACTLVLLRTGQYDQY</sequence>
<protein>
    <recommendedName>
        <fullName evidence="1">CoA-binding domain-containing protein</fullName>
    </recommendedName>
</protein>
<dbReference type="SUPFAM" id="SSF51735">
    <property type="entry name" value="NAD(P)-binding Rossmann-fold domains"/>
    <property type="match status" value="1"/>
</dbReference>
<dbReference type="AlphaFoldDB" id="A0AAE3XRT9"/>
<evidence type="ECO:0000259" key="1">
    <source>
        <dbReference type="Pfam" id="PF13380"/>
    </source>
</evidence>
<gene>
    <name evidence="2" type="ORF">HNQ88_003812</name>
</gene>
<proteinExistence type="predicted"/>
<comment type="caution">
    <text evidence="2">The sequence shown here is derived from an EMBL/GenBank/DDBJ whole genome shotgun (WGS) entry which is preliminary data.</text>
</comment>
<reference evidence="2" key="1">
    <citation type="submission" date="2023-07" db="EMBL/GenBank/DDBJ databases">
        <title>Genomic Encyclopedia of Type Strains, Phase IV (KMG-IV): sequencing the most valuable type-strain genomes for metagenomic binning, comparative biology and taxonomic classification.</title>
        <authorList>
            <person name="Goeker M."/>
        </authorList>
    </citation>
    <scope>NUCLEOTIDE SEQUENCE</scope>
    <source>
        <strain evidence="2">DSM 26174</strain>
    </source>
</reference>
<accession>A0AAE3XRT9</accession>
<dbReference type="Pfam" id="PF13380">
    <property type="entry name" value="CoA_binding_2"/>
    <property type="match status" value="1"/>
</dbReference>
<dbReference type="InterPro" id="IPR036291">
    <property type="entry name" value="NAD(P)-bd_dom_sf"/>
</dbReference>
<organism evidence="2 3">
    <name type="scientific">Aureibacter tunicatorum</name>
    <dbReference type="NCBI Taxonomy" id="866807"/>
    <lineage>
        <taxon>Bacteria</taxon>
        <taxon>Pseudomonadati</taxon>
        <taxon>Bacteroidota</taxon>
        <taxon>Cytophagia</taxon>
        <taxon>Cytophagales</taxon>
        <taxon>Persicobacteraceae</taxon>
        <taxon>Aureibacter</taxon>
    </lineage>
</organism>
<evidence type="ECO:0000313" key="2">
    <source>
        <dbReference type="EMBL" id="MDR6240736.1"/>
    </source>
</evidence>
<dbReference type="InterPro" id="IPR003781">
    <property type="entry name" value="CoA-bd"/>
</dbReference>
<dbReference type="RefSeq" id="WP_309940905.1">
    <property type="nucleotide sequence ID" value="NZ_AP025306.1"/>
</dbReference>
<name>A0AAE3XRT9_9BACT</name>
<dbReference type="Gene3D" id="3.40.50.720">
    <property type="entry name" value="NAD(P)-binding Rossmann-like Domain"/>
    <property type="match status" value="1"/>
</dbReference>